<dbReference type="RefSeq" id="WP_216488993.1">
    <property type="nucleotide sequence ID" value="NZ_JAHMHH010000002.1"/>
</dbReference>
<name>A0ABS6DQG4_9MOLU</name>
<keyword evidence="2" id="KW-1185">Reference proteome</keyword>
<dbReference type="Proteomes" id="UP000718793">
    <property type="component" value="Unassembled WGS sequence"/>
</dbReference>
<evidence type="ECO:0000313" key="1">
    <source>
        <dbReference type="EMBL" id="MBU4692421.1"/>
    </source>
</evidence>
<evidence type="ECO:0000313" key="2">
    <source>
        <dbReference type="Proteomes" id="UP000718793"/>
    </source>
</evidence>
<dbReference type="EMBL" id="JAHMHH010000002">
    <property type="protein sequence ID" value="MBU4692421.1"/>
    <property type="molecule type" value="Genomic_DNA"/>
</dbReference>
<comment type="caution">
    <text evidence="1">The sequence shown here is derived from an EMBL/GenBank/DDBJ whole genome shotgun (WGS) entry which is preliminary data.</text>
</comment>
<sequence length="263" mass="31340">MKKILNKKYLIISLISLLSLAAVSGVVYYVYYNAKITHVKKYSKKEYEKDQNEIKLSPSSYANTQSAQQIFNNFNNWKQKNPKGAINNFVSQYVNINLTPRQVQNIDILFTDLKFNENDSQHIMVNYSVQDKKHKFKKIEVTDIKIPIWNNSFNYENDQKLKEAFEKYKPELQEIISSPKSSENNYFSSEEFKNNVFEWFKKIANENRPNLFPEKDYDITKTDNEDYVKYTVKNERNLLVIDFNFVSKDKKTLTQQRIQYYVN</sequence>
<organism evidence="1 2">
    <name type="scientific">Mycoplasma zalophi</name>
    <dbReference type="NCBI Taxonomy" id="191287"/>
    <lineage>
        <taxon>Bacteria</taxon>
        <taxon>Bacillati</taxon>
        <taxon>Mycoplasmatota</taxon>
        <taxon>Mollicutes</taxon>
        <taxon>Mycoplasmataceae</taxon>
        <taxon>Mycoplasma</taxon>
    </lineage>
</organism>
<protein>
    <recommendedName>
        <fullName evidence="3">Lipoprotein</fullName>
    </recommendedName>
</protein>
<evidence type="ECO:0008006" key="3">
    <source>
        <dbReference type="Google" id="ProtNLM"/>
    </source>
</evidence>
<accession>A0ABS6DQG4</accession>
<gene>
    <name evidence="1" type="ORF">KQ875_02290</name>
</gene>
<proteinExistence type="predicted"/>
<reference evidence="1" key="1">
    <citation type="submission" date="2021-06" db="EMBL/GenBank/DDBJ databases">
        <title>Novel Mycoplasma species detected in California sea lions (Zalophus californianus) from the USA.</title>
        <authorList>
            <person name="Volokhov D.V."/>
            <person name="Furtak V.A."/>
            <person name="Zagorodnyaya T.A."/>
        </authorList>
    </citation>
    <scope>NUCLEOTIDE SEQUENCE [LARGE SCALE GENOMIC DNA]</scope>
    <source>
        <strain evidence="1">CSL 5346</strain>
    </source>
</reference>